<accession>A0A9P8RTJ9</accession>
<reference evidence="1" key="1">
    <citation type="submission" date="2021-03" db="EMBL/GenBank/DDBJ databases">
        <title>Comparative genomics and phylogenomic investigation of the class Geoglossomycetes provide insights into ecological specialization and systematics.</title>
        <authorList>
            <person name="Melie T."/>
            <person name="Pirro S."/>
            <person name="Miller A.N."/>
            <person name="Quandt A."/>
        </authorList>
    </citation>
    <scope>NUCLEOTIDE SEQUENCE</scope>
    <source>
        <strain evidence="1">CAQ_001_2017</strain>
    </source>
</reference>
<dbReference type="Proteomes" id="UP000750711">
    <property type="component" value="Unassembled WGS sequence"/>
</dbReference>
<dbReference type="EMBL" id="JAGHQM010000066">
    <property type="protein sequence ID" value="KAH0565727.1"/>
    <property type="molecule type" value="Genomic_DNA"/>
</dbReference>
<keyword evidence="2" id="KW-1185">Reference proteome</keyword>
<sequence>MAVMSDRWWWVGVGCLTVFAVHTISRQLHEIRKLVQVTEDEARLNVVGQDTEDGETRFWMTQLSRMSNVEAQALKLATLETLSKGLSYELRIAALKIIFERATRESLGPLLSRVGSKDPQTRNSALQVLKLLSQSIPYQSLNNISTFRALIQALHYHVPPHTTEAGHRPPHLRPPPERNAMYVLARLIPYNVSGALKAGVVTRWLAKYPFGDTEHEKREAVKALKSWSAQDALLSEI</sequence>
<name>A0A9P8RTJ9_9PEZI</name>
<organism evidence="1 2">
    <name type="scientific">Trichoglossum hirsutum</name>
    <dbReference type="NCBI Taxonomy" id="265104"/>
    <lineage>
        <taxon>Eukaryota</taxon>
        <taxon>Fungi</taxon>
        <taxon>Dikarya</taxon>
        <taxon>Ascomycota</taxon>
        <taxon>Pezizomycotina</taxon>
        <taxon>Geoglossomycetes</taxon>
        <taxon>Geoglossales</taxon>
        <taxon>Geoglossaceae</taxon>
        <taxon>Trichoglossum</taxon>
    </lineage>
</organism>
<dbReference type="AlphaFoldDB" id="A0A9P8RTJ9"/>
<comment type="caution">
    <text evidence="1">The sequence shown here is derived from an EMBL/GenBank/DDBJ whole genome shotgun (WGS) entry which is preliminary data.</text>
</comment>
<protein>
    <submittedName>
        <fullName evidence="1">Uncharacterized protein</fullName>
    </submittedName>
</protein>
<evidence type="ECO:0000313" key="2">
    <source>
        <dbReference type="Proteomes" id="UP000750711"/>
    </source>
</evidence>
<proteinExistence type="predicted"/>
<evidence type="ECO:0000313" key="1">
    <source>
        <dbReference type="EMBL" id="KAH0565727.1"/>
    </source>
</evidence>
<gene>
    <name evidence="1" type="ORF">GP486_000891</name>
</gene>
<feature type="non-terminal residue" evidence="1">
    <location>
        <position position="237"/>
    </location>
</feature>